<dbReference type="RefSeq" id="WP_307687343.1">
    <property type="nucleotide sequence ID" value="NZ_JAUSRD010000027.1"/>
</dbReference>
<sequence length="197" mass="22338">MRLIPPPEEFPIYGAEGKQLVVRYRPVDLPASDRDCESLELAIDISNCCIGPYRNNHPPVVIRLGRRDCESLHDHLARTGEPDHGELTLGGVDGVSLTVRPGIERWTKTRPYTQLMIEGYDLWREFPSSKVPDNRLYVWLYPEMVARLVAVLRDLQRPPELRRMAVPPPKPTSIAIDPVEHVVEGWPPTSGLYALKS</sequence>
<reference evidence="1" key="1">
    <citation type="submission" date="2023-07" db="EMBL/GenBank/DDBJ databases">
        <title>Sorghum-associated microbial communities from plants grown in Nebraska, USA.</title>
        <authorList>
            <person name="Schachtman D."/>
        </authorList>
    </citation>
    <scope>NUCLEOTIDE SEQUENCE</scope>
    <source>
        <strain evidence="1">DS3754</strain>
    </source>
</reference>
<dbReference type="AlphaFoldDB" id="A0AAW8DAS4"/>
<name>A0AAW8DAS4_9BURK</name>
<protein>
    <submittedName>
        <fullName evidence="1">Uncharacterized protein</fullName>
    </submittedName>
</protein>
<evidence type="ECO:0000313" key="1">
    <source>
        <dbReference type="EMBL" id="MDP9897409.1"/>
    </source>
</evidence>
<dbReference type="Proteomes" id="UP001242045">
    <property type="component" value="Unassembled WGS sequence"/>
</dbReference>
<dbReference type="EMBL" id="JAUSRD010000027">
    <property type="protein sequence ID" value="MDP9897409.1"/>
    <property type="molecule type" value="Genomic_DNA"/>
</dbReference>
<evidence type="ECO:0000313" key="2">
    <source>
        <dbReference type="Proteomes" id="UP001242045"/>
    </source>
</evidence>
<proteinExistence type="predicted"/>
<accession>A0AAW8DAS4</accession>
<organism evidence="1 2">
    <name type="scientific">Variovorax boronicumulans</name>
    <dbReference type="NCBI Taxonomy" id="436515"/>
    <lineage>
        <taxon>Bacteria</taxon>
        <taxon>Pseudomonadati</taxon>
        <taxon>Pseudomonadota</taxon>
        <taxon>Betaproteobacteria</taxon>
        <taxon>Burkholderiales</taxon>
        <taxon>Comamonadaceae</taxon>
        <taxon>Variovorax</taxon>
    </lineage>
</organism>
<gene>
    <name evidence="1" type="ORF">J2W31_006553</name>
</gene>
<comment type="caution">
    <text evidence="1">The sequence shown here is derived from an EMBL/GenBank/DDBJ whole genome shotgun (WGS) entry which is preliminary data.</text>
</comment>